<keyword evidence="2" id="KW-0378">Hydrolase</keyword>
<dbReference type="AlphaFoldDB" id="A0A365HB06"/>
<dbReference type="PANTHER" id="PTHR46623">
    <property type="entry name" value="CARBOXYMETHYLENEBUTENOLIDASE-RELATED"/>
    <property type="match status" value="1"/>
</dbReference>
<dbReference type="InterPro" id="IPR002925">
    <property type="entry name" value="Dienelactn_hydro"/>
</dbReference>
<dbReference type="Gene3D" id="3.40.50.1820">
    <property type="entry name" value="alpha/beta hydrolase"/>
    <property type="match status" value="1"/>
</dbReference>
<proteinExistence type="predicted"/>
<feature type="domain" description="Dienelactone hydrolase" evidence="1">
    <location>
        <begin position="14"/>
        <end position="233"/>
    </location>
</feature>
<dbReference type="PANTHER" id="PTHR46623:SF6">
    <property type="entry name" value="ALPHA_BETA-HYDROLASES SUPERFAMILY PROTEIN"/>
    <property type="match status" value="1"/>
</dbReference>
<evidence type="ECO:0000259" key="1">
    <source>
        <dbReference type="Pfam" id="PF01738"/>
    </source>
</evidence>
<sequence length="244" mass="25434">MADVTIPAGARELPGYLAVPDGEGPWPGVVVLFEAMGATADMRAATDRFAAHGYLAVLPDLYAGAPWLRCVRKAMRDMRAQRGPTYDHIEATRAWLAGRDDCTGAVGVAGFCMGGGFALVAAARYGFQAAADNYGILPRKPEEALRGACPIVASYGSADRSLPGAARKLERALTAAGVPHDVKEYPGTGHSFLTGYVPPAPLGPVAKVVFGMGKGGENAADGWDRIFAFFGEHVTAAPAEDPTA</sequence>
<dbReference type="OrthoDB" id="3208682at2"/>
<comment type="caution">
    <text evidence="2">The sequence shown here is derived from an EMBL/GenBank/DDBJ whole genome shotgun (WGS) entry which is preliminary data.</text>
</comment>
<organism evidence="2 3">
    <name type="scientific">Actinomadura craniellae</name>
    <dbReference type="NCBI Taxonomy" id="2231787"/>
    <lineage>
        <taxon>Bacteria</taxon>
        <taxon>Bacillati</taxon>
        <taxon>Actinomycetota</taxon>
        <taxon>Actinomycetes</taxon>
        <taxon>Streptosporangiales</taxon>
        <taxon>Thermomonosporaceae</taxon>
        <taxon>Actinomadura</taxon>
    </lineage>
</organism>
<dbReference type="SUPFAM" id="SSF53474">
    <property type="entry name" value="alpha/beta-Hydrolases"/>
    <property type="match status" value="1"/>
</dbReference>
<reference evidence="2 3" key="1">
    <citation type="submission" date="2018-06" db="EMBL/GenBank/DDBJ databases">
        <title>Actinomadura craniellae sp. nov. isolated from marine sponge Craniella sp.</title>
        <authorList>
            <person name="Li L."/>
            <person name="Xu Q.H."/>
            <person name="Lin H.W."/>
            <person name="Lu Y.H."/>
        </authorList>
    </citation>
    <scope>NUCLEOTIDE SEQUENCE [LARGE SCALE GENOMIC DNA]</scope>
    <source>
        <strain evidence="2 3">LHW63021</strain>
    </source>
</reference>
<dbReference type="Proteomes" id="UP000251891">
    <property type="component" value="Unassembled WGS sequence"/>
</dbReference>
<name>A0A365HB06_9ACTN</name>
<dbReference type="InterPro" id="IPR051049">
    <property type="entry name" value="Dienelactone_hydrolase-like"/>
</dbReference>
<evidence type="ECO:0000313" key="3">
    <source>
        <dbReference type="Proteomes" id="UP000251891"/>
    </source>
</evidence>
<dbReference type="Pfam" id="PF01738">
    <property type="entry name" value="DLH"/>
    <property type="match status" value="1"/>
</dbReference>
<protein>
    <submittedName>
        <fullName evidence="2">Dienelactone hydrolase family protein</fullName>
    </submittedName>
</protein>
<dbReference type="GO" id="GO:0016787">
    <property type="term" value="F:hydrolase activity"/>
    <property type="evidence" value="ECO:0007669"/>
    <property type="project" value="UniProtKB-KW"/>
</dbReference>
<accession>A0A365HB06</accession>
<dbReference type="InterPro" id="IPR029058">
    <property type="entry name" value="AB_hydrolase_fold"/>
</dbReference>
<dbReference type="EMBL" id="QLYX01000002">
    <property type="protein sequence ID" value="RAY16287.1"/>
    <property type="molecule type" value="Genomic_DNA"/>
</dbReference>
<keyword evidence="3" id="KW-1185">Reference proteome</keyword>
<evidence type="ECO:0000313" key="2">
    <source>
        <dbReference type="EMBL" id="RAY16287.1"/>
    </source>
</evidence>
<gene>
    <name evidence="2" type="ORF">DPM19_05180</name>
</gene>
<dbReference type="RefSeq" id="WP_111863626.1">
    <property type="nucleotide sequence ID" value="NZ_QLYX01000002.1"/>
</dbReference>